<dbReference type="SUPFAM" id="SSF88723">
    <property type="entry name" value="PIN domain-like"/>
    <property type="match status" value="1"/>
</dbReference>
<organism evidence="8 9">
    <name type="scientific">Cellulomonas marina</name>
    <dbReference type="NCBI Taxonomy" id="988821"/>
    <lineage>
        <taxon>Bacteria</taxon>
        <taxon>Bacillati</taxon>
        <taxon>Actinomycetota</taxon>
        <taxon>Actinomycetes</taxon>
        <taxon>Micrococcales</taxon>
        <taxon>Cellulomonadaceae</taxon>
        <taxon>Cellulomonas</taxon>
    </lineage>
</organism>
<evidence type="ECO:0000259" key="7">
    <source>
        <dbReference type="Pfam" id="PF01850"/>
    </source>
</evidence>
<comment type="cofactor">
    <cofactor evidence="6">
        <name>Mg(2+)</name>
        <dbReference type="ChEBI" id="CHEBI:18420"/>
    </cofactor>
</comment>
<dbReference type="GO" id="GO:0045926">
    <property type="term" value="P:negative regulation of growth"/>
    <property type="evidence" value="ECO:0007669"/>
    <property type="project" value="UniProtKB-ARBA"/>
</dbReference>
<gene>
    <name evidence="6" type="primary">vapC</name>
    <name evidence="8" type="ORF">SAMN05421867_106168</name>
</gene>
<comment type="caution">
    <text evidence="6">Lacks conserved residue(s) required for the propagation of feature annotation.</text>
</comment>
<evidence type="ECO:0000313" key="8">
    <source>
        <dbReference type="EMBL" id="SFB08053.1"/>
    </source>
</evidence>
<sequence>MILPDVTVLVGALRADAPRHDLLRGWLEDAVADPEVLGLTDAVLGGTVRVLTHPRVFDPPSPLPDVLDAVAALRAAHGVERVTAGPRHWEIVDRLCRLVDARGDVVPHVQHAAVALEHGALWVSLDRAFARFPGLRWATPEGPGRGGNP</sequence>
<evidence type="ECO:0000256" key="3">
    <source>
        <dbReference type="ARBA" id="ARBA00022723"/>
    </source>
</evidence>
<keyword evidence="9" id="KW-1185">Reference proteome</keyword>
<dbReference type="AlphaFoldDB" id="A0A1I0Y7C4"/>
<dbReference type="InterPro" id="IPR022907">
    <property type="entry name" value="VapC_family"/>
</dbReference>
<evidence type="ECO:0000256" key="6">
    <source>
        <dbReference type="HAMAP-Rule" id="MF_00265"/>
    </source>
</evidence>
<keyword evidence="1 6" id="KW-1277">Toxin-antitoxin system</keyword>
<dbReference type="HAMAP" id="MF_00265">
    <property type="entry name" value="VapC_Nob1"/>
    <property type="match status" value="1"/>
</dbReference>
<evidence type="ECO:0000313" key="9">
    <source>
        <dbReference type="Proteomes" id="UP000199012"/>
    </source>
</evidence>
<evidence type="ECO:0000256" key="4">
    <source>
        <dbReference type="ARBA" id="ARBA00022801"/>
    </source>
</evidence>
<dbReference type="GO" id="GO:0000287">
    <property type="term" value="F:magnesium ion binding"/>
    <property type="evidence" value="ECO:0007669"/>
    <property type="project" value="UniProtKB-UniRule"/>
</dbReference>
<comment type="similarity">
    <text evidence="6">Belongs to the PINc/VapC protein family.</text>
</comment>
<accession>A0A1I0Y7C4</accession>
<dbReference type="NCBIfam" id="TIGR00028">
    <property type="entry name" value="Mtu_PIN_fam"/>
    <property type="match status" value="1"/>
</dbReference>
<evidence type="ECO:0000256" key="2">
    <source>
        <dbReference type="ARBA" id="ARBA00022722"/>
    </source>
</evidence>
<dbReference type="EC" id="3.1.-.-" evidence="6"/>
<evidence type="ECO:0000256" key="5">
    <source>
        <dbReference type="ARBA" id="ARBA00022842"/>
    </source>
</evidence>
<evidence type="ECO:0000256" key="1">
    <source>
        <dbReference type="ARBA" id="ARBA00022649"/>
    </source>
</evidence>
<name>A0A1I0Y7C4_9CELL</name>
<reference evidence="8 9" key="1">
    <citation type="submission" date="2016-10" db="EMBL/GenBank/DDBJ databases">
        <authorList>
            <person name="de Groot N.N."/>
        </authorList>
    </citation>
    <scope>NUCLEOTIDE SEQUENCE [LARGE SCALE GENOMIC DNA]</scope>
    <source>
        <strain evidence="8 9">CGMCC 4.6945</strain>
    </source>
</reference>
<keyword evidence="5 6" id="KW-0460">Magnesium</keyword>
<proteinExistence type="inferred from homology"/>
<dbReference type="GO" id="GO:0016788">
    <property type="term" value="F:hydrolase activity, acting on ester bonds"/>
    <property type="evidence" value="ECO:0007669"/>
    <property type="project" value="InterPro"/>
</dbReference>
<keyword evidence="3 6" id="KW-0479">Metal-binding</keyword>
<dbReference type="InterPro" id="IPR006226">
    <property type="entry name" value="Mtu_PIN"/>
</dbReference>
<dbReference type="InterPro" id="IPR002716">
    <property type="entry name" value="PIN_dom"/>
</dbReference>
<dbReference type="InterPro" id="IPR029060">
    <property type="entry name" value="PIN-like_dom_sf"/>
</dbReference>
<feature type="binding site" evidence="6">
    <location>
        <position position="5"/>
    </location>
    <ligand>
        <name>Mg(2+)</name>
        <dbReference type="ChEBI" id="CHEBI:18420"/>
    </ligand>
</feature>
<keyword evidence="2 6" id="KW-0540">Nuclease</keyword>
<dbReference type="Proteomes" id="UP000199012">
    <property type="component" value="Unassembled WGS sequence"/>
</dbReference>
<dbReference type="Pfam" id="PF01850">
    <property type="entry name" value="PIN"/>
    <property type="match status" value="1"/>
</dbReference>
<feature type="domain" description="PIN" evidence="7">
    <location>
        <begin position="2"/>
        <end position="133"/>
    </location>
</feature>
<keyword evidence="6" id="KW-0800">Toxin</keyword>
<comment type="function">
    <text evidence="6">Toxic component of a toxin-antitoxin (TA) system. An RNase.</text>
</comment>
<keyword evidence="4 6" id="KW-0378">Hydrolase</keyword>
<dbReference type="GO" id="GO:0090729">
    <property type="term" value="F:toxin activity"/>
    <property type="evidence" value="ECO:0007669"/>
    <property type="project" value="UniProtKB-KW"/>
</dbReference>
<protein>
    <recommendedName>
        <fullName evidence="6">Ribonuclease VapC</fullName>
        <shortName evidence="6">RNase VapC</shortName>
        <ecNumber evidence="6">3.1.-.-</ecNumber>
    </recommendedName>
    <alternativeName>
        <fullName evidence="6">Toxin VapC</fullName>
    </alternativeName>
</protein>
<dbReference type="GO" id="GO:0004540">
    <property type="term" value="F:RNA nuclease activity"/>
    <property type="evidence" value="ECO:0007669"/>
    <property type="project" value="InterPro"/>
</dbReference>
<dbReference type="EMBL" id="FOKA01000006">
    <property type="protein sequence ID" value="SFB08053.1"/>
    <property type="molecule type" value="Genomic_DNA"/>
</dbReference>
<dbReference type="STRING" id="988821.SAMN05421867_106168"/>
<dbReference type="OrthoDB" id="556169at2"/>